<dbReference type="EMBL" id="CP027433">
    <property type="protein sequence ID" value="AVM02074.1"/>
    <property type="molecule type" value="Genomic_DNA"/>
</dbReference>
<sequence length="145" mass="14836">MVLGVAGLLALTGCGTSDDAASTVTVTASASTVTVTPSEDDAKDPDVSATTAPTEEPDDDGPNNAARVRMPDVVCMNLQAAQNKIQEAGVFLSRSEDATGKGRQQIWDRNWIVVAQRPAAGAPIGEGDAVLSAVKYGEPHDCPGG</sequence>
<reference evidence="3 4" key="1">
    <citation type="submission" date="2018-03" db="EMBL/GenBank/DDBJ databases">
        <title>Characteristics and genome of n-alkane degrading marine bacteria Gordonia iterans isolated from crude oil contaminated in Tae-an, South Korea.</title>
        <authorList>
            <person name="Lee S.-S."/>
            <person name="Kim H."/>
        </authorList>
    </citation>
    <scope>NUCLEOTIDE SEQUENCE [LARGE SCALE GENOMIC DNA]</scope>
    <source>
        <strain evidence="3 4">Co17</strain>
    </source>
</reference>
<name>A0A2S0KK65_9ACTN</name>
<keyword evidence="4" id="KW-1185">Reference proteome</keyword>
<dbReference type="AlphaFoldDB" id="A0A2S0KK65"/>
<organism evidence="3 4">
    <name type="scientific">Gordonia iterans</name>
    <dbReference type="NCBI Taxonomy" id="1004901"/>
    <lineage>
        <taxon>Bacteria</taxon>
        <taxon>Bacillati</taxon>
        <taxon>Actinomycetota</taxon>
        <taxon>Actinomycetes</taxon>
        <taxon>Mycobacteriales</taxon>
        <taxon>Gordoniaceae</taxon>
        <taxon>Gordonia</taxon>
    </lineage>
</organism>
<evidence type="ECO:0000256" key="1">
    <source>
        <dbReference type="SAM" id="MobiDB-lite"/>
    </source>
</evidence>
<dbReference type="Pfam" id="PF03793">
    <property type="entry name" value="PASTA"/>
    <property type="match status" value="1"/>
</dbReference>
<evidence type="ECO:0000313" key="4">
    <source>
        <dbReference type="Proteomes" id="UP000239814"/>
    </source>
</evidence>
<evidence type="ECO:0000259" key="2">
    <source>
        <dbReference type="Pfam" id="PF03793"/>
    </source>
</evidence>
<feature type="domain" description="PASTA" evidence="2">
    <location>
        <begin position="68"/>
        <end position="130"/>
    </location>
</feature>
<dbReference type="Gene3D" id="3.30.10.20">
    <property type="match status" value="1"/>
</dbReference>
<gene>
    <name evidence="3" type="ORF">C6V83_06835</name>
</gene>
<proteinExistence type="predicted"/>
<accession>A0A2S0KK65</accession>
<evidence type="ECO:0000313" key="3">
    <source>
        <dbReference type="EMBL" id="AVM02074.1"/>
    </source>
</evidence>
<dbReference type="KEGG" id="git:C6V83_06835"/>
<dbReference type="Proteomes" id="UP000239814">
    <property type="component" value="Chromosome"/>
</dbReference>
<feature type="region of interest" description="Disordered" evidence="1">
    <location>
        <begin position="30"/>
        <end position="66"/>
    </location>
</feature>
<dbReference type="OrthoDB" id="4335972at2"/>
<dbReference type="InterPro" id="IPR005543">
    <property type="entry name" value="PASTA_dom"/>
</dbReference>
<protein>
    <recommendedName>
        <fullName evidence="2">PASTA domain-containing protein</fullName>
    </recommendedName>
</protein>